<proteinExistence type="predicted"/>
<name>A0A6C0B3D7_9ZZZZ</name>
<dbReference type="AlphaFoldDB" id="A0A6C0B3D7"/>
<dbReference type="EMBL" id="MN739061">
    <property type="protein sequence ID" value="QHS86745.1"/>
    <property type="molecule type" value="Genomic_DNA"/>
</dbReference>
<sequence>MSNWENSYLKNVSCDNVVEQDIDGDFTVRGFEPTINSDSTVIFWAANPPTYNGSFSGSGLPFPNPEIAYHNSINKGRVKTIGGHYEFKIRYPNAYYVGLGSKYIEPCVHVKICQKDGTDKIKTITLGNSIPFRTLSHPNGQGNIPARNNNSFYAGRDKLPIRTQEQILRDSQFPENNNTPINFWGKSIPHP</sequence>
<evidence type="ECO:0000313" key="1">
    <source>
        <dbReference type="EMBL" id="QHS86745.1"/>
    </source>
</evidence>
<accession>A0A6C0B3D7</accession>
<organism evidence="1">
    <name type="scientific">viral metagenome</name>
    <dbReference type="NCBI Taxonomy" id="1070528"/>
    <lineage>
        <taxon>unclassified sequences</taxon>
        <taxon>metagenomes</taxon>
        <taxon>organismal metagenomes</taxon>
    </lineage>
</organism>
<reference evidence="1" key="1">
    <citation type="journal article" date="2020" name="Nature">
        <title>Giant virus diversity and host interactions through global metagenomics.</title>
        <authorList>
            <person name="Schulz F."/>
            <person name="Roux S."/>
            <person name="Paez-Espino D."/>
            <person name="Jungbluth S."/>
            <person name="Walsh D.A."/>
            <person name="Denef V.J."/>
            <person name="McMahon K.D."/>
            <person name="Konstantinidis K.T."/>
            <person name="Eloe-Fadrosh E.A."/>
            <person name="Kyrpides N.C."/>
            <person name="Woyke T."/>
        </authorList>
    </citation>
    <scope>NUCLEOTIDE SEQUENCE</scope>
    <source>
        <strain evidence="1">GVMAG-M-3300009422-16</strain>
    </source>
</reference>
<protein>
    <submittedName>
        <fullName evidence="1">Uncharacterized protein</fullName>
    </submittedName>
</protein>